<dbReference type="SUPFAM" id="SSF52317">
    <property type="entry name" value="Class I glutamine amidotransferase-like"/>
    <property type="match status" value="1"/>
</dbReference>
<organism evidence="1 2">
    <name type="scientific">Natronomicrosphaera hydrolytica</name>
    <dbReference type="NCBI Taxonomy" id="3242702"/>
    <lineage>
        <taxon>Bacteria</taxon>
        <taxon>Pseudomonadati</taxon>
        <taxon>Planctomycetota</taxon>
        <taxon>Phycisphaerae</taxon>
        <taxon>Phycisphaerales</taxon>
        <taxon>Phycisphaeraceae</taxon>
        <taxon>Natronomicrosphaera</taxon>
    </lineage>
</organism>
<gene>
    <name evidence="1" type="ORF">ACERK3_14280</name>
</gene>
<name>A0ABV4UAW9_9BACT</name>
<proteinExistence type="predicted"/>
<keyword evidence="2" id="KW-1185">Reference proteome</keyword>
<accession>A0ABV4UAW9</accession>
<sequence>MTSKAGRVRIAGGVVTAVVVASTPMVEAFDGFDGVQFMLPAVRDAYVDDPIAMELGDARMIGQFSIVGPSFEVTSEPVYQRFHETKALWGGTTVARIAYSPRVADDSGEVQFAVGRTEDPDRNLFDYANVEKRELAGEHITRSLASIPADWVMYDEPNWGYAGLVDPFELPVSEALREKVHNRLGRSLEDVRAFEEDPEVWRVFVQERQRALVESLKRWSEAVQDAGRKSALNIHPASMESSAVAGFEIATALHVLGDTVDQIGIDPYYTLFVEDPRYAGFLLRLLDDVTPRDLPMMGWIDSVNGLLEKLAIKNPPAESMKPQIASYLANGCDHLAVWAHAYLESLNTRDAYLEVVRWVRQNQSLYRGNPKMMTDTGIFYSNATVASYDFFPKAWSHGTGPFGQYFTALNTYYMLTAASVPVRVISTPLGYESQLAGKLDGLRRLVVIDAVVMTDDEIDAIDSWVRSGGELMIIGDPGRLTEHKQTRDGGLAGRYGIQLTDVQPREGLQFTDAWPTGVNSVHSIALDGSNESVFIDRYQSNRQYALDPDHDERARYYPERWPMHIRSGALEPTTTYEDPQRRDWLARGAAGLESDDNAVVLARYADGEAAVVKTSAGDGRVIHIAPTDWLTRYRDADARQAARTLLHEMSSSQFVLTGPDEQDLASLELVVAERRSGGDRGIVVHLVRHVHDDQGIIPSDGPVENIKLQLPLDSGEVVRSVQGYSPDIDEPTVTFEQNGETVELMFEAVDVYTAVLIWTSPRSGDR</sequence>
<reference evidence="1 2" key="1">
    <citation type="submission" date="2024-08" db="EMBL/GenBank/DDBJ databases">
        <title>Whole-genome sequencing of halo(alkali)philic microorganisms from hypersaline lakes.</title>
        <authorList>
            <person name="Sorokin D.Y."/>
            <person name="Merkel A.Y."/>
            <person name="Messina E."/>
            <person name="Yakimov M."/>
        </authorList>
    </citation>
    <scope>NUCLEOTIDE SEQUENCE [LARGE SCALE GENOMIC DNA]</scope>
    <source>
        <strain evidence="1 2">AB-hyl4</strain>
    </source>
</reference>
<dbReference type="Proteomes" id="UP001575105">
    <property type="component" value="Unassembled WGS sequence"/>
</dbReference>
<dbReference type="EMBL" id="JBGUBD010000009">
    <property type="protein sequence ID" value="MFA9479453.1"/>
    <property type="molecule type" value="Genomic_DNA"/>
</dbReference>
<dbReference type="InterPro" id="IPR029062">
    <property type="entry name" value="Class_I_gatase-like"/>
</dbReference>
<comment type="caution">
    <text evidence="1">The sequence shown here is derived from an EMBL/GenBank/DDBJ whole genome shotgun (WGS) entry which is preliminary data.</text>
</comment>
<evidence type="ECO:0000313" key="1">
    <source>
        <dbReference type="EMBL" id="MFA9479453.1"/>
    </source>
</evidence>
<protein>
    <submittedName>
        <fullName evidence="1">Uncharacterized protein</fullName>
    </submittedName>
</protein>
<dbReference type="RefSeq" id="WP_425346378.1">
    <property type="nucleotide sequence ID" value="NZ_JBGUBD010000009.1"/>
</dbReference>
<evidence type="ECO:0000313" key="2">
    <source>
        <dbReference type="Proteomes" id="UP001575105"/>
    </source>
</evidence>
<dbReference type="Gene3D" id="3.40.50.880">
    <property type="match status" value="1"/>
</dbReference>